<feature type="transmembrane region" description="Helical" evidence="7">
    <location>
        <begin position="248"/>
        <end position="265"/>
    </location>
</feature>
<evidence type="ECO:0000256" key="5">
    <source>
        <dbReference type="ARBA" id="ARBA00022989"/>
    </source>
</evidence>
<dbReference type="GO" id="GO:0008137">
    <property type="term" value="F:NADH dehydrogenase (ubiquinone) activity"/>
    <property type="evidence" value="ECO:0007669"/>
    <property type="project" value="InterPro"/>
</dbReference>
<keyword evidence="5 7" id="KW-1133">Transmembrane helix</keyword>
<keyword evidence="2 7" id="KW-0813">Transport</keyword>
<dbReference type="InterPro" id="IPR001750">
    <property type="entry name" value="ND/Mrp_TM"/>
</dbReference>
<evidence type="ECO:0000256" key="7">
    <source>
        <dbReference type="HAMAP-Rule" id="MF_00862"/>
    </source>
</evidence>
<evidence type="ECO:0000256" key="1">
    <source>
        <dbReference type="ARBA" id="ARBA00004127"/>
    </source>
</evidence>
<evidence type="ECO:0000259" key="9">
    <source>
        <dbReference type="Pfam" id="PF00361"/>
    </source>
</evidence>
<gene>
    <name evidence="7" type="primary">dabB</name>
    <name evidence="11" type="ORF">KDA27_20350</name>
</gene>
<dbReference type="Pfam" id="PF00662">
    <property type="entry name" value="Proton_antipo_N"/>
    <property type="match status" value="1"/>
</dbReference>
<dbReference type="Pfam" id="PF00361">
    <property type="entry name" value="Proton_antipo_M"/>
    <property type="match status" value="1"/>
</dbReference>
<feature type="domain" description="NADH-Ubiquinone oxidoreductase (complex I) chain 5 N-terminal" evidence="10">
    <location>
        <begin position="73"/>
        <end position="113"/>
    </location>
</feature>
<protein>
    <recommendedName>
        <fullName evidence="7">Probable inorganic carbon transporter subunit DabB</fullName>
    </recommendedName>
</protein>
<dbReference type="EMBL" id="JAGQHS010000147">
    <property type="protein sequence ID" value="MCA9758157.1"/>
    <property type="molecule type" value="Genomic_DNA"/>
</dbReference>
<feature type="transmembrane region" description="Helical" evidence="7">
    <location>
        <begin position="168"/>
        <end position="190"/>
    </location>
</feature>
<feature type="transmembrane region" description="Helical" evidence="7">
    <location>
        <begin position="6"/>
        <end position="25"/>
    </location>
</feature>
<reference evidence="11" key="1">
    <citation type="submission" date="2020-04" db="EMBL/GenBank/DDBJ databases">
        <authorList>
            <person name="Zhang T."/>
        </authorList>
    </citation>
    <scope>NUCLEOTIDE SEQUENCE</scope>
    <source>
        <strain evidence="11">HKST-UBA02</strain>
    </source>
</reference>
<keyword evidence="3 7" id="KW-1003">Cell membrane</keyword>
<name>A0A956NG39_UNCEI</name>
<evidence type="ECO:0000256" key="2">
    <source>
        <dbReference type="ARBA" id="ARBA00022448"/>
    </source>
</evidence>
<feature type="transmembrane region" description="Helical" evidence="7">
    <location>
        <begin position="310"/>
        <end position="335"/>
    </location>
</feature>
<dbReference type="GO" id="GO:0005886">
    <property type="term" value="C:plasma membrane"/>
    <property type="evidence" value="ECO:0007669"/>
    <property type="project" value="UniProtKB-SubCell"/>
</dbReference>
<reference evidence="11" key="2">
    <citation type="journal article" date="2021" name="Microbiome">
        <title>Successional dynamics and alternative stable states in a saline activated sludge microbial community over 9 years.</title>
        <authorList>
            <person name="Wang Y."/>
            <person name="Ye J."/>
            <person name="Ju F."/>
            <person name="Liu L."/>
            <person name="Boyd J.A."/>
            <person name="Deng Y."/>
            <person name="Parks D.H."/>
            <person name="Jiang X."/>
            <person name="Yin X."/>
            <person name="Woodcroft B.J."/>
            <person name="Tyson G.W."/>
            <person name="Hugenholtz P."/>
            <person name="Polz M.F."/>
            <person name="Zhang T."/>
        </authorList>
    </citation>
    <scope>NUCLEOTIDE SEQUENCE</scope>
    <source>
        <strain evidence="11">HKST-UBA02</strain>
    </source>
</reference>
<feature type="transmembrane region" description="Helical" evidence="7">
    <location>
        <begin position="426"/>
        <end position="444"/>
    </location>
</feature>
<evidence type="ECO:0000256" key="4">
    <source>
        <dbReference type="ARBA" id="ARBA00022692"/>
    </source>
</evidence>
<feature type="transmembrane region" description="Helical" evidence="7">
    <location>
        <begin position="80"/>
        <end position="99"/>
    </location>
</feature>
<dbReference type="Proteomes" id="UP000739538">
    <property type="component" value="Unassembled WGS sequence"/>
</dbReference>
<dbReference type="PANTHER" id="PTHR42829">
    <property type="entry name" value="NADH-UBIQUINONE OXIDOREDUCTASE CHAIN 5"/>
    <property type="match status" value="1"/>
</dbReference>
<feature type="domain" description="NADH:quinone oxidoreductase/Mrp antiporter transmembrane" evidence="9">
    <location>
        <begin position="130"/>
        <end position="365"/>
    </location>
</feature>
<keyword evidence="4 7" id="KW-0812">Transmembrane</keyword>
<comment type="caution">
    <text evidence="11">The sequence shown here is derived from an EMBL/GenBank/DDBJ whole genome shotgun (WGS) entry which is preliminary data.</text>
</comment>
<feature type="transmembrane region" description="Helical" evidence="7">
    <location>
        <begin position="277"/>
        <end position="298"/>
    </location>
</feature>
<dbReference type="GO" id="GO:0015990">
    <property type="term" value="P:electron transport coupled proton transport"/>
    <property type="evidence" value="ECO:0007669"/>
    <property type="project" value="TreeGrafter"/>
</dbReference>
<comment type="subcellular location">
    <subcellularLocation>
        <location evidence="7">Cell membrane</location>
        <topology evidence="7">Multi-pass membrane protein</topology>
    </subcellularLocation>
    <subcellularLocation>
        <location evidence="1">Endomembrane system</location>
        <topology evidence="1">Multi-pass membrane protein</topology>
    </subcellularLocation>
    <subcellularLocation>
        <location evidence="8">Membrane</location>
        <topology evidence="8">Multi-pass membrane protein</topology>
    </subcellularLocation>
</comment>
<feature type="transmembrane region" description="Helical" evidence="7">
    <location>
        <begin position="37"/>
        <end position="60"/>
    </location>
</feature>
<dbReference type="InterPro" id="IPR001516">
    <property type="entry name" value="Proton_antipo_N"/>
</dbReference>
<dbReference type="InterPro" id="IPR046396">
    <property type="entry name" value="Transporter_DabB"/>
</dbReference>
<feature type="transmembrane region" description="Helical" evidence="7">
    <location>
        <begin position="137"/>
        <end position="156"/>
    </location>
</feature>
<comment type="subunit">
    <text evidence="7">Forms a complex with DabA.</text>
</comment>
<feature type="transmembrane region" description="Helical" evidence="7">
    <location>
        <begin position="370"/>
        <end position="390"/>
    </location>
</feature>
<dbReference type="NCBIfam" id="NF006029">
    <property type="entry name" value="PRK08168.1"/>
    <property type="match status" value="1"/>
</dbReference>
<dbReference type="AlphaFoldDB" id="A0A956NG39"/>
<organism evidence="11 12">
    <name type="scientific">Eiseniibacteriota bacterium</name>
    <dbReference type="NCBI Taxonomy" id="2212470"/>
    <lineage>
        <taxon>Bacteria</taxon>
        <taxon>Candidatus Eiseniibacteriota</taxon>
    </lineage>
</organism>
<accession>A0A956NG39</accession>
<dbReference type="GO" id="GO:0003954">
    <property type="term" value="F:NADH dehydrogenase activity"/>
    <property type="evidence" value="ECO:0007669"/>
    <property type="project" value="TreeGrafter"/>
</dbReference>
<dbReference type="PRINTS" id="PR01434">
    <property type="entry name" value="NADHDHGNASE5"/>
</dbReference>
<evidence type="ECO:0000259" key="10">
    <source>
        <dbReference type="Pfam" id="PF00662"/>
    </source>
</evidence>
<dbReference type="GO" id="GO:0042773">
    <property type="term" value="P:ATP synthesis coupled electron transport"/>
    <property type="evidence" value="ECO:0007669"/>
    <property type="project" value="InterPro"/>
</dbReference>
<comment type="function">
    <text evidence="7">Part of an energy-coupled inorganic carbon pump.</text>
</comment>
<sequence>MSLLVSFFPLLGPAVLALAALGASRSSGDRSARAIRLTWVAARINLALATAGAIFVILAGGSQSPVLGVGGFGFAVRLDALSAILFLLVAFVGTIVIAYSRSYLAGDDRHGRFVAGLCSALAAVSLLVVSGNLVQLIFGWIAASVAIHRLLLFYRNRPGAIVAARKKFWVARMGDACLILAVGFLVAAFGTADLAQVSVAVEAHTARGDMPGFVPAAAMLLAVAAMLKSAQFPTQGWLLEVMETPTPVSALLHAGIVNAGGFVIIRLADVMLTSPNAMYALAIVGGTTAVVASVVMLTQTSVKVTLAWSTVAQMGFMLFQCGLGVFAAAVLHIVAHSLYKAHAFLSAGSTIDVARLSAFQKATRLAAPRLASAVLGSAALLAAALIVWGAPSLVEPSHALLGGILALGLAQLLVQTAHDRVILPRTLLTAGFLAIVYVGLQGLSQHALSAALPAPHASMHGSSLVLAVAVVLFAAIALVQWFAPYRRRDPRWQAMYVHARNGFYANAVFSRLVGALRHPLHSAHQEKL</sequence>
<evidence type="ECO:0000256" key="3">
    <source>
        <dbReference type="ARBA" id="ARBA00022475"/>
    </source>
</evidence>
<dbReference type="PANTHER" id="PTHR42829:SF1">
    <property type="entry name" value="INORGANIC CARBON TRANSPORTER SUBUNIT DABB-RELATED"/>
    <property type="match status" value="1"/>
</dbReference>
<proteinExistence type="inferred from homology"/>
<comment type="similarity">
    <text evidence="7">Belongs to the inorganic carbon transporter (TC 9.A.2) DabB family.</text>
</comment>
<keyword evidence="6 7" id="KW-0472">Membrane</keyword>
<feature type="transmembrane region" description="Helical" evidence="7">
    <location>
        <begin position="111"/>
        <end position="131"/>
    </location>
</feature>
<feature type="transmembrane region" description="Helical" evidence="7">
    <location>
        <begin position="396"/>
        <end position="414"/>
    </location>
</feature>
<evidence type="ECO:0000256" key="6">
    <source>
        <dbReference type="ARBA" id="ARBA00023136"/>
    </source>
</evidence>
<dbReference type="HAMAP" id="MF_00862">
    <property type="entry name" value="DabB"/>
    <property type="match status" value="1"/>
</dbReference>
<dbReference type="GO" id="GO:0012505">
    <property type="term" value="C:endomembrane system"/>
    <property type="evidence" value="ECO:0007669"/>
    <property type="project" value="UniProtKB-SubCell"/>
</dbReference>
<dbReference type="InterPro" id="IPR003945">
    <property type="entry name" value="NU5C-like"/>
</dbReference>
<evidence type="ECO:0000256" key="8">
    <source>
        <dbReference type="RuleBase" id="RU000320"/>
    </source>
</evidence>
<feature type="transmembrane region" description="Helical" evidence="7">
    <location>
        <begin position="464"/>
        <end position="483"/>
    </location>
</feature>
<evidence type="ECO:0000313" key="11">
    <source>
        <dbReference type="EMBL" id="MCA9758157.1"/>
    </source>
</evidence>
<evidence type="ECO:0000313" key="12">
    <source>
        <dbReference type="Proteomes" id="UP000739538"/>
    </source>
</evidence>